<dbReference type="SUPFAM" id="SSF51206">
    <property type="entry name" value="cAMP-binding domain-like"/>
    <property type="match status" value="1"/>
</dbReference>
<accession>A0A494J8C8</accession>
<dbReference type="RefSeq" id="WP_078719877.1">
    <property type="nucleotide sequence ID" value="NZ_CP014339.1"/>
</dbReference>
<dbReference type="InterPro" id="IPR014710">
    <property type="entry name" value="RmlC-like_jellyroll"/>
</dbReference>
<evidence type="ECO:0000313" key="1">
    <source>
        <dbReference type="EMBL" id="AQX51282.1"/>
    </source>
</evidence>
<dbReference type="EMBL" id="CP014339">
    <property type="protein sequence ID" value="AQX51282.1"/>
    <property type="molecule type" value="Genomic_DNA"/>
</dbReference>
<dbReference type="InterPro" id="IPR000595">
    <property type="entry name" value="cNMP-bd_dom"/>
</dbReference>
<protein>
    <submittedName>
        <fullName evidence="2">Cyclic nucleotide-binding protein</fullName>
    </submittedName>
</protein>
<dbReference type="CDD" id="cd00038">
    <property type="entry name" value="CAP_ED"/>
    <property type="match status" value="1"/>
</dbReference>
<reference evidence="1 3" key="1">
    <citation type="submission" date="2016-02" db="EMBL/GenBank/DDBJ databases">
        <authorList>
            <person name="Nicholson A.C."/>
            <person name="Humrighouse B.W."/>
            <person name="Loparev V."/>
            <person name="Emery B."/>
            <person name="Graziano J."/>
            <person name="McQuiston J.R."/>
        </authorList>
    </citation>
    <scope>NUCLEOTIDE SEQUENCE [LARGE SCALE GENOMIC DNA]</scope>
    <source>
        <strain evidence="1 3">E6809</strain>
    </source>
</reference>
<dbReference type="InterPro" id="IPR018490">
    <property type="entry name" value="cNMP-bd_dom_sf"/>
</dbReference>
<dbReference type="EMBL" id="MAHS01000003">
    <property type="protein sequence ID" value="OPB52005.1"/>
    <property type="molecule type" value="Genomic_DNA"/>
</dbReference>
<evidence type="ECO:0000313" key="3">
    <source>
        <dbReference type="Proteomes" id="UP000189738"/>
    </source>
</evidence>
<gene>
    <name evidence="1" type="ORF">AYC66_11595</name>
    <name evidence="2" type="ORF">BAY09_12545</name>
</gene>
<dbReference type="Proteomes" id="UP000189738">
    <property type="component" value="Chromosome"/>
</dbReference>
<reference evidence="2" key="2">
    <citation type="submission" date="2016-06" db="EMBL/GenBank/DDBJ databases">
        <authorList>
            <person name="Nicholson A.C."/>
        </authorList>
    </citation>
    <scope>NUCLEOTIDE SEQUENCE [LARGE SCALE GENOMIC DNA]</scope>
    <source>
        <strain evidence="2">E6809</strain>
    </source>
</reference>
<organism evidence="2">
    <name type="scientific">Elizabethkingia anophelis</name>
    <dbReference type="NCBI Taxonomy" id="1117645"/>
    <lineage>
        <taxon>Bacteria</taxon>
        <taxon>Pseudomonadati</taxon>
        <taxon>Bacteroidota</taxon>
        <taxon>Flavobacteriia</taxon>
        <taxon>Flavobacteriales</taxon>
        <taxon>Weeksellaceae</taxon>
        <taxon>Elizabethkingia</taxon>
    </lineage>
</organism>
<sequence>MEQFIIFLNKFGIFSESQLSHITSKATKIQLNKEDHFIESGKILKQVGFVLEGIFRIYYYNDRGQEISKIFLEENHLISNLKENISTEYIQAATTCQLLVFSNKDWNEILLEIPQLEHIIQEINRQALVEKLKRVSPLIAQDATTRYLEFLQKYPTLVNRIPLSYIASYLGITQQSLSRIRKNI</sequence>
<evidence type="ECO:0000313" key="2">
    <source>
        <dbReference type="EMBL" id="OPB52005.1"/>
    </source>
</evidence>
<proteinExistence type="predicted"/>
<dbReference type="Gene3D" id="2.60.120.10">
    <property type="entry name" value="Jelly Rolls"/>
    <property type="match status" value="1"/>
</dbReference>
<name>A0A494J8C8_9FLAO</name>
<dbReference type="AlphaFoldDB" id="A0A494J8C8"/>